<dbReference type="Pfam" id="PF05241">
    <property type="entry name" value="EBP"/>
    <property type="match status" value="1"/>
</dbReference>
<sequence>MTTLTGTIPKTLEGTVDPPTAGKALAGAVIQIASITCIWFTCTSAATCVHDPRQCWDDPWARQVVVTLAACLVLWLYSLRTIPTKGFSDPSIVDRLWSVLPMLYCWHWYWSAPNARQLLMAVLTTVWGGRLTYNFAIKGGFSGGEDHRWKEVRSWPGFSRVWELFNFLFICGFQQLVILAFTSPAAYNVRADAPPLNRIDAAAALLYLLLVVGEAVADRQMYVFQTEKFRRIGANEPLGSEYAHGFIMTGLWAYSRHPNYFCEVSLWWVFYLFSIAAGAPLLNWTMAGAFFLSLLFLLPQASLDVTENLSSRKYPLYAEYQARVSRFFPLPPRPAGEALPPMQSRDAALIVWFVLGTLITYLIDFEQVLIEDPSAYGKNGAPLPLWPPEPFVRAIHWWGKTADPLVLARPIWFKVAIWLEVLVQAPFYMLAMYAFARQRSWIRVPAIVYATVLLTIMPIVLAEQYLGPHATSRPWLVTAVYGAYVLMPLLVLRRVWSPQVFPPPLMPAKAPAEAVPDGVSRRRARSPGKKNGA</sequence>
<evidence type="ECO:0000256" key="2">
    <source>
        <dbReference type="ARBA" id="ARBA00022692"/>
    </source>
</evidence>
<keyword evidence="4 5" id="KW-0472">Membrane</keyword>
<dbReference type="GO" id="GO:0016020">
    <property type="term" value="C:membrane"/>
    <property type="evidence" value="ECO:0007669"/>
    <property type="project" value="UniProtKB-SubCell"/>
</dbReference>
<proteinExistence type="predicted"/>
<feature type="transmembrane region" description="Helical" evidence="7">
    <location>
        <begin position="164"/>
        <end position="187"/>
    </location>
</feature>
<dbReference type="PANTHER" id="PTHR32251:SF23">
    <property type="entry name" value="3-OXO-5-ALPHA-STEROID 4-DEHYDROGENASE (DUF1295)"/>
    <property type="match status" value="1"/>
</dbReference>
<name>A0A0M0JQF8_9EUKA</name>
<accession>A0A0M0JQF8</accession>
<dbReference type="EMBL" id="JWZX01002559">
    <property type="protein sequence ID" value="KOO28527.1"/>
    <property type="molecule type" value="Genomic_DNA"/>
</dbReference>
<keyword evidence="10" id="KW-1185">Reference proteome</keyword>
<gene>
    <name evidence="9" type="ORF">Ctob_003370</name>
</gene>
<comment type="subcellular location">
    <subcellularLocation>
        <location evidence="1">Membrane</location>
        <topology evidence="1">Multi-pass membrane protein</topology>
    </subcellularLocation>
</comment>
<evidence type="ECO:0000256" key="7">
    <source>
        <dbReference type="SAM" id="Phobius"/>
    </source>
</evidence>
<dbReference type="Pfam" id="PF06966">
    <property type="entry name" value="DUF1295"/>
    <property type="match status" value="1"/>
</dbReference>
<dbReference type="Proteomes" id="UP000037460">
    <property type="component" value="Unassembled WGS sequence"/>
</dbReference>
<feature type="domain" description="EXPERA" evidence="8">
    <location>
        <begin position="345"/>
        <end position="492"/>
    </location>
</feature>
<feature type="transmembrane region" description="Helical" evidence="7">
    <location>
        <begin position="199"/>
        <end position="217"/>
    </location>
</feature>
<dbReference type="OrthoDB" id="201504at2759"/>
<evidence type="ECO:0000313" key="9">
    <source>
        <dbReference type="EMBL" id="KOO28527.1"/>
    </source>
</evidence>
<feature type="transmembrane region" description="Helical" evidence="7">
    <location>
        <begin position="60"/>
        <end position="79"/>
    </location>
</feature>
<organism evidence="9 10">
    <name type="scientific">Chrysochromulina tobinii</name>
    <dbReference type="NCBI Taxonomy" id="1460289"/>
    <lineage>
        <taxon>Eukaryota</taxon>
        <taxon>Haptista</taxon>
        <taxon>Haptophyta</taxon>
        <taxon>Prymnesiophyceae</taxon>
        <taxon>Prymnesiales</taxon>
        <taxon>Chrysochromulinaceae</taxon>
        <taxon>Chrysochromulina</taxon>
    </lineage>
</organism>
<evidence type="ECO:0000256" key="4">
    <source>
        <dbReference type="ARBA" id="ARBA00023136"/>
    </source>
</evidence>
<evidence type="ECO:0000313" key="10">
    <source>
        <dbReference type="Proteomes" id="UP000037460"/>
    </source>
</evidence>
<feature type="transmembrane region" description="Helical" evidence="7">
    <location>
        <begin position="442"/>
        <end position="462"/>
    </location>
</feature>
<evidence type="ECO:0000259" key="8">
    <source>
        <dbReference type="PROSITE" id="PS51751"/>
    </source>
</evidence>
<dbReference type="Gene3D" id="1.20.120.1630">
    <property type="match status" value="1"/>
</dbReference>
<feature type="transmembrane region" description="Helical" evidence="7">
    <location>
        <begin position="267"/>
        <end position="298"/>
    </location>
</feature>
<feature type="compositionally biased region" description="Basic residues" evidence="6">
    <location>
        <begin position="521"/>
        <end position="533"/>
    </location>
</feature>
<evidence type="ECO:0000256" key="1">
    <source>
        <dbReference type="ARBA" id="ARBA00004141"/>
    </source>
</evidence>
<evidence type="ECO:0000256" key="3">
    <source>
        <dbReference type="ARBA" id="ARBA00022989"/>
    </source>
</evidence>
<dbReference type="InterPro" id="IPR010721">
    <property type="entry name" value="UstE-like"/>
</dbReference>
<feature type="transmembrane region" description="Helical" evidence="7">
    <location>
        <begin position="347"/>
        <end position="363"/>
    </location>
</feature>
<feature type="region of interest" description="Disordered" evidence="6">
    <location>
        <begin position="508"/>
        <end position="533"/>
    </location>
</feature>
<dbReference type="PROSITE" id="PS51751">
    <property type="entry name" value="EXPERA"/>
    <property type="match status" value="1"/>
</dbReference>
<keyword evidence="2 5" id="KW-0812">Transmembrane</keyword>
<keyword evidence="3 5" id="KW-1133">Transmembrane helix</keyword>
<dbReference type="AlphaFoldDB" id="A0A0M0JQF8"/>
<reference evidence="10" key="1">
    <citation type="journal article" date="2015" name="PLoS Genet.">
        <title>Genome Sequence and Transcriptome Analyses of Chrysochromulina tobin: Metabolic Tools for Enhanced Algal Fitness in the Prominent Order Prymnesiales (Haptophyceae).</title>
        <authorList>
            <person name="Hovde B.T."/>
            <person name="Deodato C.R."/>
            <person name="Hunsperger H.M."/>
            <person name="Ryken S.A."/>
            <person name="Yost W."/>
            <person name="Jha R.K."/>
            <person name="Patterson J."/>
            <person name="Monnat R.J. Jr."/>
            <person name="Barlow S.B."/>
            <person name="Starkenburg S.R."/>
            <person name="Cattolico R.A."/>
        </authorList>
    </citation>
    <scope>NUCLEOTIDE SEQUENCE</scope>
    <source>
        <strain evidence="10">CCMP291</strain>
    </source>
</reference>
<dbReference type="InterPro" id="IPR033118">
    <property type="entry name" value="EXPERA"/>
</dbReference>
<protein>
    <submittedName>
        <fullName evidence="9">Integral membrane protein</fullName>
    </submittedName>
</protein>
<dbReference type="PANTHER" id="PTHR32251">
    <property type="entry name" value="3-OXO-5-ALPHA-STEROID 4-DEHYDROGENASE"/>
    <property type="match status" value="1"/>
</dbReference>
<evidence type="ECO:0000256" key="6">
    <source>
        <dbReference type="SAM" id="MobiDB-lite"/>
    </source>
</evidence>
<evidence type="ECO:0000256" key="5">
    <source>
        <dbReference type="PROSITE-ProRule" id="PRU01087"/>
    </source>
</evidence>
<feature type="transmembrane region" description="Helical" evidence="7">
    <location>
        <begin position="474"/>
        <end position="492"/>
    </location>
</feature>
<comment type="caution">
    <text evidence="9">The sequence shown here is derived from an EMBL/GenBank/DDBJ whole genome shotgun (WGS) entry which is preliminary data.</text>
</comment>